<organism evidence="2 3">
    <name type="scientific">Candidatus Ryanbacteria bacterium RIFCSPHIGHO2_01_FULL_48_27</name>
    <dbReference type="NCBI Taxonomy" id="1802115"/>
    <lineage>
        <taxon>Bacteria</taxon>
        <taxon>Candidatus Ryaniibacteriota</taxon>
    </lineage>
</organism>
<gene>
    <name evidence="2" type="ORF">A2756_04800</name>
</gene>
<reference evidence="2 3" key="1">
    <citation type="journal article" date="2016" name="Nat. Commun.">
        <title>Thousands of microbial genomes shed light on interconnected biogeochemical processes in an aquifer system.</title>
        <authorList>
            <person name="Anantharaman K."/>
            <person name="Brown C.T."/>
            <person name="Hug L.A."/>
            <person name="Sharon I."/>
            <person name="Castelle C.J."/>
            <person name="Probst A.J."/>
            <person name="Thomas B.C."/>
            <person name="Singh A."/>
            <person name="Wilkins M.J."/>
            <person name="Karaoz U."/>
            <person name="Brodie E.L."/>
            <person name="Williams K.H."/>
            <person name="Hubbard S.S."/>
            <person name="Banfield J.F."/>
        </authorList>
    </citation>
    <scope>NUCLEOTIDE SEQUENCE [LARGE SCALE GENOMIC DNA]</scope>
</reference>
<sequence>MVQKIANAITAIGIPFVAIFIVWAGFLFVTAQGDEKRLEQAKKTLQWALIGGAIVIGAYALSAAIVNFAKSL</sequence>
<dbReference type="STRING" id="1802115.A2756_04800"/>
<dbReference type="Proteomes" id="UP000177785">
    <property type="component" value="Unassembled WGS sequence"/>
</dbReference>
<dbReference type="InterPro" id="IPR043993">
    <property type="entry name" value="T4SS_pilin"/>
</dbReference>
<keyword evidence="1" id="KW-0812">Transmembrane</keyword>
<comment type="caution">
    <text evidence="2">The sequence shown here is derived from an EMBL/GenBank/DDBJ whole genome shotgun (WGS) entry which is preliminary data.</text>
</comment>
<proteinExistence type="predicted"/>
<dbReference type="AlphaFoldDB" id="A0A1G2G1A2"/>
<protein>
    <submittedName>
        <fullName evidence="2">Uncharacterized protein</fullName>
    </submittedName>
</protein>
<name>A0A1G2G1A2_9BACT</name>
<evidence type="ECO:0000313" key="3">
    <source>
        <dbReference type="Proteomes" id="UP000177785"/>
    </source>
</evidence>
<evidence type="ECO:0000256" key="1">
    <source>
        <dbReference type="SAM" id="Phobius"/>
    </source>
</evidence>
<evidence type="ECO:0000313" key="2">
    <source>
        <dbReference type="EMBL" id="OGZ43601.1"/>
    </source>
</evidence>
<accession>A0A1G2G1A2</accession>
<keyword evidence="1" id="KW-1133">Transmembrane helix</keyword>
<feature type="transmembrane region" description="Helical" evidence="1">
    <location>
        <begin position="45"/>
        <end position="69"/>
    </location>
</feature>
<keyword evidence="1" id="KW-0472">Membrane</keyword>
<dbReference type="EMBL" id="MHNL01000032">
    <property type="protein sequence ID" value="OGZ43601.1"/>
    <property type="molecule type" value="Genomic_DNA"/>
</dbReference>
<feature type="transmembrane region" description="Helical" evidence="1">
    <location>
        <begin position="12"/>
        <end position="33"/>
    </location>
</feature>
<dbReference type="Pfam" id="PF18895">
    <property type="entry name" value="T4SS_pilin"/>
    <property type="match status" value="1"/>
</dbReference>